<comment type="caution">
    <text evidence="1">The sequence shown here is derived from an EMBL/GenBank/DDBJ whole genome shotgun (WGS) entry which is preliminary data.</text>
</comment>
<dbReference type="InterPro" id="IPR012347">
    <property type="entry name" value="Ferritin-like"/>
</dbReference>
<dbReference type="Gene3D" id="1.20.1260.10">
    <property type="match status" value="1"/>
</dbReference>
<dbReference type="AlphaFoldDB" id="A0ABD6AGD4"/>
<dbReference type="CDD" id="cd00657">
    <property type="entry name" value="Ferritin_like"/>
    <property type="match status" value="1"/>
</dbReference>
<protein>
    <submittedName>
        <fullName evidence="1">Ferritin-like domain-containing protein</fullName>
    </submittedName>
</protein>
<organism evidence="1 2">
    <name type="scientific">Halomarina halobia</name>
    <dbReference type="NCBI Taxonomy" id="3033386"/>
    <lineage>
        <taxon>Archaea</taxon>
        <taxon>Methanobacteriati</taxon>
        <taxon>Methanobacteriota</taxon>
        <taxon>Stenosarchaea group</taxon>
        <taxon>Halobacteria</taxon>
        <taxon>Halobacteriales</taxon>
        <taxon>Natronomonadaceae</taxon>
        <taxon>Halomarina</taxon>
    </lineage>
</organism>
<evidence type="ECO:0000313" key="1">
    <source>
        <dbReference type="EMBL" id="MFC7319257.1"/>
    </source>
</evidence>
<sequence length="219" mass="23432">MSNDITDGSDGSTDRRGFLSTAAKIGGGATLLSLGGTGLAAATDGDGDANGGPSDVEILNFALTLEKLEFTFYRDGLQTFTEEDFEGPGSPGDMVFNSPRPRYGTYQRFERIRDHEKAHVDAITATIEDLGGTPVSGLKFRFPYETLDEFIGLAATFENLGVAAYAGAAPLIDDEDILSAALSIHSVEARHAGYLNLHEFRLPYPNAFDPAKTMDEVLA</sequence>
<reference evidence="1 2" key="1">
    <citation type="journal article" date="2019" name="Int. J. Syst. Evol. Microbiol.">
        <title>The Global Catalogue of Microorganisms (GCM) 10K type strain sequencing project: providing services to taxonomists for standard genome sequencing and annotation.</title>
        <authorList>
            <consortium name="The Broad Institute Genomics Platform"/>
            <consortium name="The Broad Institute Genome Sequencing Center for Infectious Disease"/>
            <person name="Wu L."/>
            <person name="Ma J."/>
        </authorList>
    </citation>
    <scope>NUCLEOTIDE SEQUENCE [LARGE SCALE GENOMIC DNA]</scope>
    <source>
        <strain evidence="1 2">PSR21</strain>
    </source>
</reference>
<dbReference type="Proteomes" id="UP001596547">
    <property type="component" value="Unassembled WGS sequence"/>
</dbReference>
<dbReference type="SUPFAM" id="SSF47240">
    <property type="entry name" value="Ferritin-like"/>
    <property type="match status" value="1"/>
</dbReference>
<dbReference type="EMBL" id="JBHTBF010000007">
    <property type="protein sequence ID" value="MFC7319257.1"/>
    <property type="molecule type" value="Genomic_DNA"/>
</dbReference>
<dbReference type="Pfam" id="PF13668">
    <property type="entry name" value="Ferritin_2"/>
    <property type="match status" value="1"/>
</dbReference>
<evidence type="ECO:0000313" key="2">
    <source>
        <dbReference type="Proteomes" id="UP001596547"/>
    </source>
</evidence>
<dbReference type="PROSITE" id="PS51318">
    <property type="entry name" value="TAT"/>
    <property type="match status" value="1"/>
</dbReference>
<dbReference type="RefSeq" id="WP_379794886.1">
    <property type="nucleotide sequence ID" value="NZ_JBHTBF010000007.1"/>
</dbReference>
<dbReference type="InterPro" id="IPR006311">
    <property type="entry name" value="TAT_signal"/>
</dbReference>
<keyword evidence="2" id="KW-1185">Reference proteome</keyword>
<proteinExistence type="predicted"/>
<dbReference type="InterPro" id="IPR009078">
    <property type="entry name" value="Ferritin-like_SF"/>
</dbReference>
<name>A0ABD6AGD4_9EURY</name>
<gene>
    <name evidence="1" type="ORF">ACFQPE_21030</name>
</gene>
<feature type="non-terminal residue" evidence="1">
    <location>
        <position position="219"/>
    </location>
</feature>
<accession>A0ABD6AGD4</accession>